<name>A0A1A7WSC3_9TELE</name>
<gene>
    <name evidence="2" type="primary">DIDO1</name>
</gene>
<feature type="non-terminal residue" evidence="2">
    <location>
        <position position="1"/>
    </location>
</feature>
<feature type="signal peptide" evidence="1">
    <location>
        <begin position="1"/>
        <end position="19"/>
    </location>
</feature>
<dbReference type="EMBL" id="HADW01007442">
    <property type="protein sequence ID" value="SBP08842.1"/>
    <property type="molecule type" value="Transcribed_RNA"/>
</dbReference>
<feature type="non-terminal residue" evidence="2">
    <location>
        <position position="56"/>
    </location>
</feature>
<feature type="chain" id="PRO_5008362550" evidence="1">
    <location>
        <begin position="20"/>
        <end position="56"/>
    </location>
</feature>
<organism evidence="2">
    <name type="scientific">Iconisemion striatum</name>
    <dbReference type="NCBI Taxonomy" id="60296"/>
    <lineage>
        <taxon>Eukaryota</taxon>
        <taxon>Metazoa</taxon>
        <taxon>Chordata</taxon>
        <taxon>Craniata</taxon>
        <taxon>Vertebrata</taxon>
        <taxon>Euteleostomi</taxon>
        <taxon>Actinopterygii</taxon>
        <taxon>Neopterygii</taxon>
        <taxon>Teleostei</taxon>
        <taxon>Neoteleostei</taxon>
        <taxon>Acanthomorphata</taxon>
        <taxon>Ovalentaria</taxon>
        <taxon>Atherinomorphae</taxon>
        <taxon>Cyprinodontiformes</taxon>
        <taxon>Nothobranchiidae</taxon>
        <taxon>Iconisemion</taxon>
    </lineage>
</organism>
<dbReference type="AlphaFoldDB" id="A0A1A7WSC3"/>
<proteinExistence type="predicted"/>
<evidence type="ECO:0000256" key="1">
    <source>
        <dbReference type="SAM" id="SignalP"/>
    </source>
</evidence>
<accession>A0A1A7WSC3</accession>
<evidence type="ECO:0000313" key="2">
    <source>
        <dbReference type="EMBL" id="SBP08842.1"/>
    </source>
</evidence>
<reference evidence="2" key="1">
    <citation type="submission" date="2016-05" db="EMBL/GenBank/DDBJ databases">
        <authorList>
            <person name="Lavstsen T."/>
            <person name="Jespersen J.S."/>
        </authorList>
    </citation>
    <scope>NUCLEOTIDE SEQUENCE</scope>
    <source>
        <tissue evidence="2">Brain</tissue>
    </source>
</reference>
<sequence length="56" mass="6297">TLTRLTMCWTEMLVFCSMSLPSGPPETTLPLLNQPSWSVCSCYRETPTDLEKKGCL</sequence>
<protein>
    <submittedName>
        <fullName evidence="2">Death inducer-obliterator 1</fullName>
    </submittedName>
</protein>
<reference evidence="2" key="2">
    <citation type="submission" date="2016-06" db="EMBL/GenBank/DDBJ databases">
        <title>The genome of a short-lived fish provides insights into sex chromosome evolution and the genetic control of aging.</title>
        <authorList>
            <person name="Reichwald K."/>
            <person name="Felder M."/>
            <person name="Petzold A."/>
            <person name="Koch P."/>
            <person name="Groth M."/>
            <person name="Platzer M."/>
        </authorList>
    </citation>
    <scope>NUCLEOTIDE SEQUENCE</scope>
    <source>
        <tissue evidence="2">Brain</tissue>
    </source>
</reference>
<keyword evidence="1" id="KW-0732">Signal</keyword>